<accession>A0A915HMR1</accession>
<sequence>MKKGWFPRRCVVELEETDCVSDNDLEKKNEIRSGCPTDLKKVFYPQARIFGYCLASLPTNPRSCRHALP</sequence>
<keyword evidence="1" id="KW-1185">Reference proteome</keyword>
<proteinExistence type="predicted"/>
<organism evidence="1 2">
    <name type="scientific">Romanomermis culicivorax</name>
    <name type="common">Nematode worm</name>
    <dbReference type="NCBI Taxonomy" id="13658"/>
    <lineage>
        <taxon>Eukaryota</taxon>
        <taxon>Metazoa</taxon>
        <taxon>Ecdysozoa</taxon>
        <taxon>Nematoda</taxon>
        <taxon>Enoplea</taxon>
        <taxon>Dorylaimia</taxon>
        <taxon>Mermithida</taxon>
        <taxon>Mermithoidea</taxon>
        <taxon>Mermithidae</taxon>
        <taxon>Romanomermis</taxon>
    </lineage>
</organism>
<dbReference type="Proteomes" id="UP000887565">
    <property type="component" value="Unplaced"/>
</dbReference>
<evidence type="ECO:0000313" key="2">
    <source>
        <dbReference type="WBParaSite" id="nRc.2.0.1.t02969-RA"/>
    </source>
</evidence>
<name>A0A915HMR1_ROMCU</name>
<protein>
    <submittedName>
        <fullName evidence="2">Uncharacterized protein</fullName>
    </submittedName>
</protein>
<dbReference type="AlphaFoldDB" id="A0A915HMR1"/>
<dbReference type="WBParaSite" id="nRc.2.0.1.t02969-RA">
    <property type="protein sequence ID" value="nRc.2.0.1.t02969-RA"/>
    <property type="gene ID" value="nRc.2.0.1.g02969"/>
</dbReference>
<evidence type="ECO:0000313" key="1">
    <source>
        <dbReference type="Proteomes" id="UP000887565"/>
    </source>
</evidence>
<reference evidence="2" key="1">
    <citation type="submission" date="2022-11" db="UniProtKB">
        <authorList>
            <consortium name="WormBaseParasite"/>
        </authorList>
    </citation>
    <scope>IDENTIFICATION</scope>
</reference>